<organism evidence="2">
    <name type="scientific">hydrothermal vent metagenome</name>
    <dbReference type="NCBI Taxonomy" id="652676"/>
    <lineage>
        <taxon>unclassified sequences</taxon>
        <taxon>metagenomes</taxon>
        <taxon>ecological metagenomes</taxon>
    </lineage>
</organism>
<dbReference type="Pfam" id="PF00990">
    <property type="entry name" value="GGDEF"/>
    <property type="match status" value="1"/>
</dbReference>
<dbReference type="InterPro" id="IPR043128">
    <property type="entry name" value="Rev_trsase/Diguanyl_cyclase"/>
</dbReference>
<dbReference type="PANTHER" id="PTHR45138:SF9">
    <property type="entry name" value="DIGUANYLATE CYCLASE DGCM-RELATED"/>
    <property type="match status" value="1"/>
</dbReference>
<dbReference type="Gene3D" id="3.30.70.270">
    <property type="match status" value="1"/>
</dbReference>
<dbReference type="FunFam" id="3.30.70.270:FF:000001">
    <property type="entry name" value="Diguanylate cyclase domain protein"/>
    <property type="match status" value="1"/>
</dbReference>
<dbReference type="GO" id="GO:1902201">
    <property type="term" value="P:negative regulation of bacterial-type flagellum-dependent cell motility"/>
    <property type="evidence" value="ECO:0007669"/>
    <property type="project" value="TreeGrafter"/>
</dbReference>
<dbReference type="PANTHER" id="PTHR45138">
    <property type="entry name" value="REGULATORY COMPONENTS OF SENSORY TRANSDUCTION SYSTEM"/>
    <property type="match status" value="1"/>
</dbReference>
<dbReference type="SUPFAM" id="SSF55073">
    <property type="entry name" value="Nucleotide cyclase"/>
    <property type="match status" value="1"/>
</dbReference>
<dbReference type="InterPro" id="IPR050469">
    <property type="entry name" value="Diguanylate_Cyclase"/>
</dbReference>
<protein>
    <recommendedName>
        <fullName evidence="1">GGDEF domain-containing protein</fullName>
    </recommendedName>
</protein>
<dbReference type="InterPro" id="IPR029787">
    <property type="entry name" value="Nucleotide_cyclase"/>
</dbReference>
<dbReference type="SMART" id="SM00267">
    <property type="entry name" value="GGDEF"/>
    <property type="match status" value="1"/>
</dbReference>
<reference evidence="2" key="1">
    <citation type="submission" date="2018-06" db="EMBL/GenBank/DDBJ databases">
        <authorList>
            <person name="Zhirakovskaya E."/>
        </authorList>
    </citation>
    <scope>NUCLEOTIDE SEQUENCE</scope>
</reference>
<feature type="domain" description="GGDEF" evidence="1">
    <location>
        <begin position="218"/>
        <end position="350"/>
    </location>
</feature>
<name>A0A3B1CFY3_9ZZZZ</name>
<proteinExistence type="predicted"/>
<evidence type="ECO:0000313" key="2">
    <source>
        <dbReference type="EMBL" id="VAX21560.1"/>
    </source>
</evidence>
<dbReference type="EMBL" id="UOGE01000067">
    <property type="protein sequence ID" value="VAX21560.1"/>
    <property type="molecule type" value="Genomic_DNA"/>
</dbReference>
<dbReference type="GO" id="GO:0005886">
    <property type="term" value="C:plasma membrane"/>
    <property type="evidence" value="ECO:0007669"/>
    <property type="project" value="TreeGrafter"/>
</dbReference>
<gene>
    <name evidence="2" type="ORF">MNBD_NITROSPINAE02-869</name>
</gene>
<accession>A0A3B1CFY3</accession>
<dbReference type="InterPro" id="IPR000160">
    <property type="entry name" value="GGDEF_dom"/>
</dbReference>
<dbReference type="AlphaFoldDB" id="A0A3B1CFY3"/>
<evidence type="ECO:0000259" key="1">
    <source>
        <dbReference type="PROSITE" id="PS50887"/>
    </source>
</evidence>
<dbReference type="NCBIfam" id="TIGR00254">
    <property type="entry name" value="GGDEF"/>
    <property type="match status" value="1"/>
</dbReference>
<dbReference type="GO" id="GO:0043709">
    <property type="term" value="P:cell adhesion involved in single-species biofilm formation"/>
    <property type="evidence" value="ECO:0007669"/>
    <property type="project" value="TreeGrafter"/>
</dbReference>
<sequence>MTMPHDKNNRAVDIARQAIPFMSDHGIPITPRNYFVWYEYFRGHMPALKATLDELINASTEFDSKLNNEIYTRFFARNLTDEQERKLTEEIKAVEEVNATAGKILEPITRELDGASKSTESYGAKLKEIAGKIKDDKDADHIRSIMITLAKETEKISNESKAITTGLKDSTQQFEDLREKLAQAKKEARIDDVTQVKNRRAFNERISEIIKDVSKKKTVACLAIVDIDKFKRINDTYGHPVGDKALAALAAQLVDFTASSDEVFRIGGEEFAIMLLDCPLEKAFERMDSIRASIASHQFTVRGIVETITISVGVAEIEKGNREEDALKQADTALYLAKESGRNKVKTNKDLKARDVT</sequence>
<dbReference type="PROSITE" id="PS50887">
    <property type="entry name" value="GGDEF"/>
    <property type="match status" value="1"/>
</dbReference>
<dbReference type="GO" id="GO:0052621">
    <property type="term" value="F:diguanylate cyclase activity"/>
    <property type="evidence" value="ECO:0007669"/>
    <property type="project" value="TreeGrafter"/>
</dbReference>
<dbReference type="CDD" id="cd01949">
    <property type="entry name" value="GGDEF"/>
    <property type="match status" value="1"/>
</dbReference>